<keyword evidence="2 5" id="KW-0812">Transmembrane</keyword>
<gene>
    <name evidence="7" type="ORF">A606_04865</name>
</gene>
<feature type="transmembrane region" description="Helical" evidence="5">
    <location>
        <begin position="107"/>
        <end position="131"/>
    </location>
</feature>
<dbReference type="eggNOG" id="COG2814">
    <property type="taxonomic scope" value="Bacteria"/>
</dbReference>
<feature type="transmembrane region" description="Helical" evidence="5">
    <location>
        <begin position="313"/>
        <end position="334"/>
    </location>
</feature>
<feature type="transmembrane region" description="Helical" evidence="5">
    <location>
        <begin position="47"/>
        <end position="72"/>
    </location>
</feature>
<feature type="transmembrane region" description="Helical" evidence="5">
    <location>
        <begin position="171"/>
        <end position="193"/>
    </location>
</feature>
<dbReference type="Pfam" id="PF07690">
    <property type="entry name" value="MFS_1"/>
    <property type="match status" value="1"/>
</dbReference>
<dbReference type="EMBL" id="CP003696">
    <property type="protein sequence ID" value="AGP30622.1"/>
    <property type="molecule type" value="Genomic_DNA"/>
</dbReference>
<feature type="domain" description="Major facilitator superfamily (MFS) profile" evidence="6">
    <location>
        <begin position="18"/>
        <end position="408"/>
    </location>
</feature>
<comment type="subcellular location">
    <subcellularLocation>
        <location evidence="1">Cell membrane</location>
        <topology evidence="1">Multi-pass membrane protein</topology>
    </subcellularLocation>
</comment>
<keyword evidence="8" id="KW-1185">Reference proteome</keyword>
<organism evidence="7 8">
    <name type="scientific">Corynebacterium terpenotabidum Y-11</name>
    <dbReference type="NCBI Taxonomy" id="1200352"/>
    <lineage>
        <taxon>Bacteria</taxon>
        <taxon>Bacillati</taxon>
        <taxon>Actinomycetota</taxon>
        <taxon>Actinomycetes</taxon>
        <taxon>Mycobacteriales</taxon>
        <taxon>Corynebacteriaceae</taxon>
        <taxon>Corynebacterium</taxon>
    </lineage>
</organism>
<reference evidence="7 8" key="1">
    <citation type="submission" date="2012-06" db="EMBL/GenBank/DDBJ databases">
        <title>Complete genome sequence of Corynebacterium terpenotabidum Y-11 (=DSM 44721).</title>
        <authorList>
            <person name="Ruckert C."/>
            <person name="Albersmeier A."/>
            <person name="Al-Dilaimi A."/>
            <person name="Szczepanowski R."/>
            <person name="Kalinowski J."/>
        </authorList>
    </citation>
    <scope>NUCLEOTIDE SEQUENCE [LARGE SCALE GENOMIC DNA]</scope>
    <source>
        <strain evidence="7 8">Y-11</strain>
    </source>
</reference>
<feature type="transmembrane region" description="Helical" evidence="5">
    <location>
        <begin position="222"/>
        <end position="245"/>
    </location>
</feature>
<keyword evidence="3 5" id="KW-1133">Transmembrane helix</keyword>
<dbReference type="InterPro" id="IPR011701">
    <property type="entry name" value="MFS"/>
</dbReference>
<dbReference type="GO" id="GO:0022857">
    <property type="term" value="F:transmembrane transporter activity"/>
    <property type="evidence" value="ECO:0007669"/>
    <property type="project" value="InterPro"/>
</dbReference>
<dbReference type="PROSITE" id="PS50850">
    <property type="entry name" value="MFS"/>
    <property type="match status" value="1"/>
</dbReference>
<dbReference type="Gene3D" id="1.20.1250.20">
    <property type="entry name" value="MFS general substrate transporter like domains"/>
    <property type="match status" value="1"/>
</dbReference>
<dbReference type="InterPro" id="IPR052714">
    <property type="entry name" value="MFS_Exporter"/>
</dbReference>
<sequence length="426" mass="42998">MTAATAGGSALSVLRVKGFPWTLLSVFSAFLGWSLLLPVIPVSMIDAGYGATLAGLSTGIFMAATVVTQFFVPRLLRSAGYVPVMITAAILLGVPSAFYLIDGGAWLVLLVSAIRGVGFGAVTVAQAALLAELVPPRQLGRANAFFGTALGVGEILGFSIGLTLYANAGDLVFLIAVLCGVVGALAAIGVPSLHAAVKTERVSGTDADAGVRRAPMWKLTTVPVVGLCTGAMGFGAFSAFTAPAVDEIDPAAAATVTGLALAVTGGAQILGRMVSGWWVDRTGEPGRLVVQASLLVVLGMLALAWVLHSASSGAALVVGTLGSAALFGVGFGAVQSETMLMMFARTPKDRVSDASAVWNMAFDSGTGSGSAVLGVVAASAGYGGVFLVGAGLVGVGTLTLAGDRLLGRHRVVEHGNIRTRLRRLAG</sequence>
<evidence type="ECO:0000313" key="8">
    <source>
        <dbReference type="Proteomes" id="UP000014809"/>
    </source>
</evidence>
<dbReference type="HOGENOM" id="CLU_001265_10_13_11"/>
<dbReference type="AlphaFoldDB" id="S4XBX3"/>
<proteinExistence type="predicted"/>
<accession>S4XBX3</accession>
<dbReference type="RefSeq" id="WP_020440984.1">
    <property type="nucleotide sequence ID" value="NC_021663.1"/>
</dbReference>
<evidence type="ECO:0000256" key="4">
    <source>
        <dbReference type="ARBA" id="ARBA00023136"/>
    </source>
</evidence>
<feature type="transmembrane region" description="Helical" evidence="5">
    <location>
        <begin position="355"/>
        <end position="376"/>
    </location>
</feature>
<evidence type="ECO:0000256" key="2">
    <source>
        <dbReference type="ARBA" id="ARBA00022692"/>
    </source>
</evidence>
<protein>
    <recommendedName>
        <fullName evidence="6">Major facilitator superfamily (MFS) profile domain-containing protein</fullName>
    </recommendedName>
</protein>
<feature type="transmembrane region" description="Helical" evidence="5">
    <location>
        <begin position="251"/>
        <end position="274"/>
    </location>
</feature>
<dbReference type="KEGG" id="cter:A606_04865"/>
<evidence type="ECO:0000256" key="1">
    <source>
        <dbReference type="ARBA" id="ARBA00004651"/>
    </source>
</evidence>
<feature type="transmembrane region" description="Helical" evidence="5">
    <location>
        <begin position="143"/>
        <end position="165"/>
    </location>
</feature>
<dbReference type="PANTHER" id="PTHR23531:SF1">
    <property type="entry name" value="QUINOLENE RESISTANCE PROTEIN NORA"/>
    <property type="match status" value="1"/>
</dbReference>
<dbReference type="STRING" id="1200352.A606_04865"/>
<dbReference type="SUPFAM" id="SSF103473">
    <property type="entry name" value="MFS general substrate transporter"/>
    <property type="match status" value="1"/>
</dbReference>
<keyword evidence="4 5" id="KW-0472">Membrane</keyword>
<feature type="transmembrane region" description="Helical" evidence="5">
    <location>
        <begin position="79"/>
        <end position="101"/>
    </location>
</feature>
<name>S4XBX3_9CORY</name>
<feature type="transmembrane region" description="Helical" evidence="5">
    <location>
        <begin position="286"/>
        <end position="307"/>
    </location>
</feature>
<evidence type="ECO:0000259" key="6">
    <source>
        <dbReference type="PROSITE" id="PS50850"/>
    </source>
</evidence>
<evidence type="ECO:0000313" key="7">
    <source>
        <dbReference type="EMBL" id="AGP30622.1"/>
    </source>
</evidence>
<dbReference type="GO" id="GO:0005886">
    <property type="term" value="C:plasma membrane"/>
    <property type="evidence" value="ECO:0007669"/>
    <property type="project" value="UniProtKB-SubCell"/>
</dbReference>
<dbReference type="PATRIC" id="fig|1200352.3.peg.985"/>
<evidence type="ECO:0000256" key="5">
    <source>
        <dbReference type="SAM" id="Phobius"/>
    </source>
</evidence>
<feature type="transmembrane region" description="Helical" evidence="5">
    <location>
        <begin position="21"/>
        <end position="41"/>
    </location>
</feature>
<dbReference type="InterPro" id="IPR036259">
    <property type="entry name" value="MFS_trans_sf"/>
</dbReference>
<evidence type="ECO:0000256" key="3">
    <source>
        <dbReference type="ARBA" id="ARBA00022989"/>
    </source>
</evidence>
<feature type="transmembrane region" description="Helical" evidence="5">
    <location>
        <begin position="382"/>
        <end position="401"/>
    </location>
</feature>
<dbReference type="Proteomes" id="UP000014809">
    <property type="component" value="Chromosome"/>
</dbReference>
<dbReference type="PANTHER" id="PTHR23531">
    <property type="entry name" value="QUINOLENE RESISTANCE PROTEIN NORA"/>
    <property type="match status" value="1"/>
</dbReference>
<dbReference type="InterPro" id="IPR020846">
    <property type="entry name" value="MFS_dom"/>
</dbReference>